<sequence length="77" mass="9164">TKRSRMGCLTCRQRKKRCCETRPQCTECQRLRLNCVWPKPGTEHKNKPKEVKSQENMIDHDVYGKIKVLRGIVEYRS</sequence>
<protein>
    <recommendedName>
        <fullName evidence="8">Zn(2)-C6 fungal-type domain-containing protein</fullName>
    </recommendedName>
</protein>
<dbReference type="GO" id="GO:0003677">
    <property type="term" value="F:DNA binding"/>
    <property type="evidence" value="ECO:0007669"/>
    <property type="project" value="UniProtKB-KW"/>
</dbReference>
<dbReference type="PROSITE" id="PS50048">
    <property type="entry name" value="ZN2_CY6_FUNGAL_2"/>
    <property type="match status" value="1"/>
</dbReference>
<dbReference type="SUPFAM" id="SSF57701">
    <property type="entry name" value="Zn2/Cys6 DNA-binding domain"/>
    <property type="match status" value="1"/>
</dbReference>
<evidence type="ECO:0000256" key="1">
    <source>
        <dbReference type="ARBA" id="ARBA00004123"/>
    </source>
</evidence>
<dbReference type="GO" id="GO:0008270">
    <property type="term" value="F:zinc ion binding"/>
    <property type="evidence" value="ECO:0007669"/>
    <property type="project" value="InterPro"/>
</dbReference>
<dbReference type="FunFam" id="4.10.240.10:FF:000085">
    <property type="entry name" value="Zinc cluster transcription factor CZF1"/>
    <property type="match status" value="1"/>
</dbReference>
<dbReference type="Pfam" id="PF00172">
    <property type="entry name" value="Zn_clus"/>
    <property type="match status" value="1"/>
</dbReference>
<dbReference type="InterPro" id="IPR001138">
    <property type="entry name" value="Zn2Cys6_DnaBD"/>
</dbReference>
<accession>A0A1A0H904</accession>
<dbReference type="PANTHER" id="PTHR37534:SF46">
    <property type="entry name" value="ZN(II)2CYS6 TRANSCRIPTION FACTOR (EUROFUNG)"/>
    <property type="match status" value="1"/>
</dbReference>
<evidence type="ECO:0000256" key="2">
    <source>
        <dbReference type="ARBA" id="ARBA00022723"/>
    </source>
</evidence>
<feature type="non-terminal residue" evidence="9">
    <location>
        <position position="77"/>
    </location>
</feature>
<dbReference type="GO" id="GO:0000981">
    <property type="term" value="F:DNA-binding transcription factor activity, RNA polymerase II-specific"/>
    <property type="evidence" value="ECO:0007669"/>
    <property type="project" value="InterPro"/>
</dbReference>
<dbReference type="Proteomes" id="UP000092555">
    <property type="component" value="Unassembled WGS sequence"/>
</dbReference>
<keyword evidence="7" id="KW-0539">Nucleus</keyword>
<evidence type="ECO:0000256" key="7">
    <source>
        <dbReference type="ARBA" id="ARBA00023242"/>
    </source>
</evidence>
<dbReference type="AlphaFoldDB" id="A0A1A0H904"/>
<proteinExistence type="predicted"/>
<evidence type="ECO:0000256" key="4">
    <source>
        <dbReference type="ARBA" id="ARBA00023015"/>
    </source>
</evidence>
<dbReference type="EMBL" id="LXTC01000004">
    <property type="protein sequence ID" value="OBA20604.1"/>
    <property type="molecule type" value="Genomic_DNA"/>
</dbReference>
<name>A0A1A0H904_9ASCO</name>
<dbReference type="STRING" id="869754.A0A1A0H904"/>
<evidence type="ECO:0000256" key="6">
    <source>
        <dbReference type="ARBA" id="ARBA00023163"/>
    </source>
</evidence>
<dbReference type="GO" id="GO:0005634">
    <property type="term" value="C:nucleus"/>
    <property type="evidence" value="ECO:0007669"/>
    <property type="project" value="UniProtKB-SubCell"/>
</dbReference>
<keyword evidence="6" id="KW-0804">Transcription</keyword>
<evidence type="ECO:0000313" key="9">
    <source>
        <dbReference type="EMBL" id="OBA20604.1"/>
    </source>
</evidence>
<dbReference type="PROSITE" id="PS00463">
    <property type="entry name" value="ZN2_CY6_FUNGAL_1"/>
    <property type="match status" value="1"/>
</dbReference>
<dbReference type="RefSeq" id="XP_018711126.1">
    <property type="nucleotide sequence ID" value="XM_018855271.1"/>
</dbReference>
<dbReference type="PANTHER" id="PTHR37534">
    <property type="entry name" value="TRANSCRIPTIONAL ACTIVATOR PROTEIN UGA3"/>
    <property type="match status" value="1"/>
</dbReference>
<keyword evidence="5" id="KW-0238">DNA-binding</keyword>
<gene>
    <name evidence="9" type="ORF">METBIDRAFT_23895</name>
</gene>
<keyword evidence="10" id="KW-1185">Reference proteome</keyword>
<keyword evidence="3" id="KW-0862">Zinc</keyword>
<evidence type="ECO:0000313" key="10">
    <source>
        <dbReference type="Proteomes" id="UP000092555"/>
    </source>
</evidence>
<keyword evidence="4" id="KW-0805">Transcription regulation</keyword>
<dbReference type="InterPro" id="IPR036864">
    <property type="entry name" value="Zn2-C6_fun-type_DNA-bd_sf"/>
</dbReference>
<feature type="domain" description="Zn(2)-C6 fungal-type" evidence="8">
    <location>
        <begin position="7"/>
        <end position="37"/>
    </location>
</feature>
<feature type="non-terminal residue" evidence="9">
    <location>
        <position position="1"/>
    </location>
</feature>
<evidence type="ECO:0000259" key="8">
    <source>
        <dbReference type="PROSITE" id="PS50048"/>
    </source>
</evidence>
<dbReference type="Gene3D" id="4.10.240.10">
    <property type="entry name" value="Zn(2)-C6 fungal-type DNA-binding domain"/>
    <property type="match status" value="1"/>
</dbReference>
<comment type="caution">
    <text evidence="9">The sequence shown here is derived from an EMBL/GenBank/DDBJ whole genome shotgun (WGS) entry which is preliminary data.</text>
</comment>
<keyword evidence="2" id="KW-0479">Metal-binding</keyword>
<evidence type="ECO:0000256" key="3">
    <source>
        <dbReference type="ARBA" id="ARBA00022833"/>
    </source>
</evidence>
<dbReference type="OrthoDB" id="5418899at2759"/>
<evidence type="ECO:0000256" key="5">
    <source>
        <dbReference type="ARBA" id="ARBA00023125"/>
    </source>
</evidence>
<comment type="subcellular location">
    <subcellularLocation>
        <location evidence="1">Nucleus</location>
    </subcellularLocation>
</comment>
<dbReference type="GeneID" id="30028247"/>
<dbReference type="SMART" id="SM00066">
    <property type="entry name" value="GAL4"/>
    <property type="match status" value="1"/>
</dbReference>
<dbReference type="CDD" id="cd00067">
    <property type="entry name" value="GAL4"/>
    <property type="match status" value="1"/>
</dbReference>
<reference evidence="9 10" key="1">
    <citation type="submission" date="2016-05" db="EMBL/GenBank/DDBJ databases">
        <title>Comparative genomics of biotechnologically important yeasts.</title>
        <authorList>
            <consortium name="DOE Joint Genome Institute"/>
            <person name="Riley R."/>
            <person name="Haridas S."/>
            <person name="Wolfe K.H."/>
            <person name="Lopes M.R."/>
            <person name="Hittinger C.T."/>
            <person name="Goker M."/>
            <person name="Salamov A."/>
            <person name="Wisecaver J."/>
            <person name="Long T.M."/>
            <person name="Aerts A.L."/>
            <person name="Barry K."/>
            <person name="Choi C."/>
            <person name="Clum A."/>
            <person name="Coughlan A.Y."/>
            <person name="Deshpande S."/>
            <person name="Douglass A.P."/>
            <person name="Hanson S.J."/>
            <person name="Klenk H.-P."/>
            <person name="LaButti K."/>
            <person name="Lapidus A."/>
            <person name="Lindquist E."/>
            <person name="Lipzen A."/>
            <person name="Meier-kolthoff J.P."/>
            <person name="Ohm R.A."/>
            <person name="Otillar R.P."/>
            <person name="Pangilinan J."/>
            <person name="Peng Y."/>
            <person name="Rokas A."/>
            <person name="Rosa C.A."/>
            <person name="Scheuner C."/>
            <person name="Sibirny A.A."/>
            <person name="Slot J.C."/>
            <person name="Stielow J.B."/>
            <person name="Sun H."/>
            <person name="Kurtzman C.P."/>
            <person name="Blackwell M."/>
            <person name="Grigoriev I.V."/>
            <person name="Jeffries T.W."/>
        </authorList>
    </citation>
    <scope>NUCLEOTIDE SEQUENCE [LARGE SCALE GENOMIC DNA]</scope>
    <source>
        <strain evidence="9 10">NRRL YB-4993</strain>
    </source>
</reference>
<organism evidence="9 10">
    <name type="scientific">Metschnikowia bicuspidata var. bicuspidata NRRL YB-4993</name>
    <dbReference type="NCBI Taxonomy" id="869754"/>
    <lineage>
        <taxon>Eukaryota</taxon>
        <taxon>Fungi</taxon>
        <taxon>Dikarya</taxon>
        <taxon>Ascomycota</taxon>
        <taxon>Saccharomycotina</taxon>
        <taxon>Pichiomycetes</taxon>
        <taxon>Metschnikowiaceae</taxon>
        <taxon>Metschnikowia</taxon>
    </lineage>
</organism>